<keyword evidence="1" id="KW-0132">Cell division</keyword>
<dbReference type="CDD" id="cd20509">
    <property type="entry name" value="CYCLIN_CCNB1-like_rpt2"/>
    <property type="match status" value="1"/>
</dbReference>
<feature type="domain" description="Cyclin-like" evidence="5">
    <location>
        <begin position="137"/>
        <end position="221"/>
    </location>
</feature>
<reference evidence="7" key="1">
    <citation type="submission" date="2016-03" db="EMBL/GenBank/DDBJ databases">
        <title>Gut transcriptome analysis on engorged females of Ornithodoros mimon (Acari: Argasidae) and phylogenetic inferences of soft ticks.</title>
        <authorList>
            <person name="Landulfo G.A."/>
            <person name="Giovanni D."/>
            <person name="Carvalho E."/>
            <person name="Junqueira-de-Azevedo I."/>
            <person name="Patane J."/>
            <person name="Mendoca R."/>
            <person name="Barros-Battesti D."/>
        </authorList>
    </citation>
    <scope>NUCLEOTIDE SEQUENCE</scope>
    <source>
        <strain evidence="7">Females</strain>
        <tissue evidence="7">Gut</tissue>
    </source>
</reference>
<dbReference type="FunFam" id="1.10.472.10:FF:000001">
    <property type="entry name" value="G2/mitotic-specific cyclin"/>
    <property type="match status" value="1"/>
</dbReference>
<dbReference type="Pfam" id="PF02984">
    <property type="entry name" value="Cyclin_C"/>
    <property type="match status" value="1"/>
</dbReference>
<protein>
    <submittedName>
        <fullName evidence="7">Cyclin b2</fullName>
    </submittedName>
</protein>
<dbReference type="SMART" id="SM01332">
    <property type="entry name" value="Cyclin_C"/>
    <property type="match status" value="1"/>
</dbReference>
<dbReference type="InterPro" id="IPR036915">
    <property type="entry name" value="Cyclin-like_sf"/>
</dbReference>
<dbReference type="EMBL" id="GEIB01000050">
    <property type="protein sequence ID" value="JAR87691.1"/>
    <property type="molecule type" value="Transcribed_RNA"/>
</dbReference>
<keyword evidence="3" id="KW-0131">Cell cycle</keyword>
<dbReference type="AlphaFoldDB" id="A0A147BAA6"/>
<evidence type="ECO:0000259" key="6">
    <source>
        <dbReference type="SMART" id="SM01332"/>
    </source>
</evidence>
<sequence>GVKPLASRNKNVITGVTRANSLKQQFTDKTLCRSTSTKSLSSSGTAGKLKQNAALLPPFSRLSVKEDSEPLSYSSAMLPPDVTDVDEHDNGNPQLCAAYAKDIFNYLSQLELEYSIRANFLAGKREVTKEMRAILVNWLVQVHVKFRLLQETLYLAIAVLDRYLQANEVSRSKLQLVGVTALFIACKYEEMYIPTVDDFVHISDNAFTKCDLLKMEVVMLKALNFSLGRPLPLHFLRRVSKAGLVDVSVHSMAKYLMELSIMEYDMAHLRPSLVAAAALWLSLHLLDGGDWTRNLAYYSKYTEKQIAPVARRMCRMVLAAGTTAHKAIYNKYKGAQYDSVSSHPELKSSKVKELAAQRGHP</sequence>
<organism evidence="7">
    <name type="scientific">Alectorobius mimon</name>
    <dbReference type="NCBI Taxonomy" id="360319"/>
    <lineage>
        <taxon>Eukaryota</taxon>
        <taxon>Metazoa</taxon>
        <taxon>Ecdysozoa</taxon>
        <taxon>Arthropoda</taxon>
        <taxon>Chelicerata</taxon>
        <taxon>Arachnida</taxon>
        <taxon>Acari</taxon>
        <taxon>Parasitiformes</taxon>
        <taxon>Ixodida</taxon>
        <taxon>Ixodoidea</taxon>
        <taxon>Argasidae</taxon>
        <taxon>Ornithodorinae</taxon>
        <taxon>Alectorobius</taxon>
    </lineage>
</organism>
<dbReference type="InterPro" id="IPR013763">
    <property type="entry name" value="Cyclin-like_dom"/>
</dbReference>
<evidence type="ECO:0000256" key="3">
    <source>
        <dbReference type="ARBA" id="ARBA00023306"/>
    </source>
</evidence>
<dbReference type="PANTHER" id="PTHR10177">
    <property type="entry name" value="CYCLINS"/>
    <property type="match status" value="1"/>
</dbReference>
<feature type="domain" description="Cyclin-like" evidence="5">
    <location>
        <begin position="234"/>
        <end position="315"/>
    </location>
</feature>
<accession>A0A147BAA6</accession>
<dbReference type="Gene3D" id="1.10.472.10">
    <property type="entry name" value="Cyclin-like"/>
    <property type="match status" value="2"/>
</dbReference>
<name>A0A147BAA6_9ACAR</name>
<feature type="non-terminal residue" evidence="7">
    <location>
        <position position="1"/>
    </location>
</feature>
<dbReference type="PIRSF" id="PIRSF001771">
    <property type="entry name" value="Cyclin_A_B_D_E"/>
    <property type="match status" value="1"/>
</dbReference>
<evidence type="ECO:0000256" key="2">
    <source>
        <dbReference type="ARBA" id="ARBA00023127"/>
    </source>
</evidence>
<dbReference type="PROSITE" id="PS00292">
    <property type="entry name" value="CYCLINS"/>
    <property type="match status" value="1"/>
</dbReference>
<keyword evidence="2 4" id="KW-0195">Cyclin</keyword>
<dbReference type="InterPro" id="IPR039361">
    <property type="entry name" value="Cyclin"/>
</dbReference>
<dbReference type="CDD" id="cd20507">
    <property type="entry name" value="CYCLIN_CCNB1-like_rpt1"/>
    <property type="match status" value="1"/>
</dbReference>
<dbReference type="GO" id="GO:0051301">
    <property type="term" value="P:cell division"/>
    <property type="evidence" value="ECO:0007669"/>
    <property type="project" value="UniProtKB-KW"/>
</dbReference>
<dbReference type="SMART" id="SM00385">
    <property type="entry name" value="CYCLIN"/>
    <property type="match status" value="2"/>
</dbReference>
<dbReference type="InterPro" id="IPR006671">
    <property type="entry name" value="Cyclin_N"/>
</dbReference>
<dbReference type="InterPro" id="IPR048258">
    <property type="entry name" value="Cyclins_cyclin-box"/>
</dbReference>
<evidence type="ECO:0000259" key="5">
    <source>
        <dbReference type="SMART" id="SM00385"/>
    </source>
</evidence>
<evidence type="ECO:0000313" key="7">
    <source>
        <dbReference type="EMBL" id="JAR87691.1"/>
    </source>
</evidence>
<dbReference type="InterPro" id="IPR004367">
    <property type="entry name" value="Cyclin_C-dom"/>
</dbReference>
<dbReference type="SUPFAM" id="SSF47954">
    <property type="entry name" value="Cyclin-like"/>
    <property type="match status" value="2"/>
</dbReference>
<evidence type="ECO:0000256" key="4">
    <source>
        <dbReference type="RuleBase" id="RU000383"/>
    </source>
</evidence>
<dbReference type="InterPro" id="IPR046965">
    <property type="entry name" value="Cyclin_A/B-like"/>
</dbReference>
<dbReference type="GO" id="GO:0044772">
    <property type="term" value="P:mitotic cell cycle phase transition"/>
    <property type="evidence" value="ECO:0007669"/>
    <property type="project" value="InterPro"/>
</dbReference>
<proteinExistence type="inferred from homology"/>
<comment type="similarity">
    <text evidence="4">Belongs to the cyclin family.</text>
</comment>
<feature type="domain" description="Cyclin C-terminal" evidence="6">
    <location>
        <begin position="230"/>
        <end position="346"/>
    </location>
</feature>
<evidence type="ECO:0000256" key="1">
    <source>
        <dbReference type="ARBA" id="ARBA00022618"/>
    </source>
</evidence>
<dbReference type="GO" id="GO:0016538">
    <property type="term" value="F:cyclin-dependent protein serine/threonine kinase regulator activity"/>
    <property type="evidence" value="ECO:0007669"/>
    <property type="project" value="InterPro"/>
</dbReference>
<dbReference type="Pfam" id="PF00134">
    <property type="entry name" value="Cyclin_N"/>
    <property type="match status" value="1"/>
</dbReference>